<evidence type="ECO:0000256" key="11">
    <source>
        <dbReference type="ARBA" id="ARBA00023136"/>
    </source>
</evidence>
<dbReference type="EMBL" id="JAXQNO010000002">
    <property type="protein sequence ID" value="KAK4802886.1"/>
    <property type="molecule type" value="Genomic_DNA"/>
</dbReference>
<evidence type="ECO:0000256" key="6">
    <source>
        <dbReference type="ARBA" id="ARBA00022473"/>
    </source>
</evidence>
<proteinExistence type="inferred from homology"/>
<evidence type="ECO:0000256" key="4">
    <source>
        <dbReference type="ARBA" id="ARBA00004496"/>
    </source>
</evidence>
<reference evidence="14 15" key="1">
    <citation type="journal article" date="2023" name="Hortic Res">
        <title>Pangenome of water caltrop reveals structural variations and asymmetric subgenome divergence after allopolyploidization.</title>
        <authorList>
            <person name="Zhang X."/>
            <person name="Chen Y."/>
            <person name="Wang L."/>
            <person name="Yuan Y."/>
            <person name="Fang M."/>
            <person name="Shi L."/>
            <person name="Lu R."/>
            <person name="Comes H.P."/>
            <person name="Ma Y."/>
            <person name="Chen Y."/>
            <person name="Huang G."/>
            <person name="Zhou Y."/>
            <person name="Zheng Z."/>
            <person name="Qiu Y."/>
        </authorList>
    </citation>
    <scope>NUCLEOTIDE SEQUENCE [LARGE SCALE GENOMIC DNA]</scope>
    <source>
        <strain evidence="14">F231</strain>
    </source>
</reference>
<keyword evidence="7" id="KW-0963">Cytoplasm</keyword>
<evidence type="ECO:0000256" key="13">
    <source>
        <dbReference type="SAM" id="Phobius"/>
    </source>
</evidence>
<accession>A0AAN7MG07</accession>
<dbReference type="PANTHER" id="PTHR36023">
    <property type="entry name" value="ARGOS-LIKE PROTEIN"/>
    <property type="match status" value="1"/>
</dbReference>
<keyword evidence="10 13" id="KW-1133">Transmembrane helix</keyword>
<evidence type="ECO:0000256" key="2">
    <source>
        <dbReference type="ARBA" id="ARBA00004141"/>
    </source>
</evidence>
<dbReference type="GO" id="GO:0005634">
    <property type="term" value="C:nucleus"/>
    <property type="evidence" value="ECO:0007669"/>
    <property type="project" value="UniProtKB-SubCell"/>
</dbReference>
<dbReference type="GO" id="GO:0005783">
    <property type="term" value="C:endoplasmic reticulum"/>
    <property type="evidence" value="ECO:0007669"/>
    <property type="project" value="UniProtKB-SubCell"/>
</dbReference>
<dbReference type="InterPro" id="IPR037468">
    <property type="entry name" value="ARGOS/ARL/OSR1"/>
</dbReference>
<evidence type="ECO:0000256" key="10">
    <source>
        <dbReference type="ARBA" id="ARBA00022989"/>
    </source>
</evidence>
<name>A0AAN7MG07_TRANT</name>
<evidence type="ECO:0000256" key="3">
    <source>
        <dbReference type="ARBA" id="ARBA00004240"/>
    </source>
</evidence>
<evidence type="ECO:0000256" key="1">
    <source>
        <dbReference type="ARBA" id="ARBA00004123"/>
    </source>
</evidence>
<keyword evidence="8 13" id="KW-0812">Transmembrane</keyword>
<comment type="similarity">
    <text evidence="5">Belongs to the plant organ size related (OSR) protein family.</text>
</comment>
<evidence type="ECO:0000256" key="5">
    <source>
        <dbReference type="ARBA" id="ARBA00006891"/>
    </source>
</evidence>
<evidence type="ECO:0000256" key="7">
    <source>
        <dbReference type="ARBA" id="ARBA00022490"/>
    </source>
</evidence>
<evidence type="ECO:0000256" key="9">
    <source>
        <dbReference type="ARBA" id="ARBA00022824"/>
    </source>
</evidence>
<dbReference type="GO" id="GO:0016020">
    <property type="term" value="C:membrane"/>
    <property type="evidence" value="ECO:0007669"/>
    <property type="project" value="UniProtKB-SubCell"/>
</dbReference>
<feature type="transmembrane region" description="Helical" evidence="13">
    <location>
        <begin position="57"/>
        <end position="76"/>
    </location>
</feature>
<evidence type="ECO:0000256" key="12">
    <source>
        <dbReference type="ARBA" id="ARBA00023242"/>
    </source>
</evidence>
<sequence>MDPHAAAAISRRRVEVNDNKSLSRDKNGLRLLAAGYFTLESLFILLCLTASLQLPPFMLLLLPIGILGLLMILALTPSESVDLTHSHM</sequence>
<evidence type="ECO:0000313" key="15">
    <source>
        <dbReference type="Proteomes" id="UP001346149"/>
    </source>
</evidence>
<evidence type="ECO:0000256" key="8">
    <source>
        <dbReference type="ARBA" id="ARBA00022692"/>
    </source>
</evidence>
<keyword evidence="12" id="KW-0539">Nucleus</keyword>
<keyword evidence="6" id="KW-0217">Developmental protein</keyword>
<feature type="transmembrane region" description="Helical" evidence="13">
    <location>
        <begin position="29"/>
        <end position="51"/>
    </location>
</feature>
<dbReference type="GO" id="GO:0009725">
    <property type="term" value="P:response to hormone"/>
    <property type="evidence" value="ECO:0007669"/>
    <property type="project" value="UniProtKB-ARBA"/>
</dbReference>
<evidence type="ECO:0000313" key="14">
    <source>
        <dbReference type="EMBL" id="KAK4802886.1"/>
    </source>
</evidence>
<protein>
    <submittedName>
        <fullName evidence="14">Uncharacterized protein</fullName>
    </submittedName>
</protein>
<keyword evidence="15" id="KW-1185">Reference proteome</keyword>
<gene>
    <name evidence="14" type="ORF">SAY86_001089</name>
</gene>
<comment type="subcellular location">
    <subcellularLocation>
        <location evidence="4">Cytoplasm</location>
    </subcellularLocation>
    <subcellularLocation>
        <location evidence="3">Endoplasmic reticulum</location>
    </subcellularLocation>
    <subcellularLocation>
        <location evidence="2">Membrane</location>
        <topology evidence="2">Multi-pass membrane protein</topology>
    </subcellularLocation>
    <subcellularLocation>
        <location evidence="1">Nucleus</location>
    </subcellularLocation>
</comment>
<dbReference type="Proteomes" id="UP001346149">
    <property type="component" value="Unassembled WGS sequence"/>
</dbReference>
<comment type="caution">
    <text evidence="14">The sequence shown here is derived from an EMBL/GenBank/DDBJ whole genome shotgun (WGS) entry which is preliminary data.</text>
</comment>
<keyword evidence="11 13" id="KW-0472">Membrane</keyword>
<dbReference type="PANTHER" id="PTHR36023:SF3">
    <property type="entry name" value="ARGOS-LIKE PROTEIN"/>
    <property type="match status" value="1"/>
</dbReference>
<keyword evidence="9" id="KW-0256">Endoplasmic reticulum</keyword>
<dbReference type="AlphaFoldDB" id="A0AAN7MG07"/>
<organism evidence="14 15">
    <name type="scientific">Trapa natans</name>
    <name type="common">Water chestnut</name>
    <dbReference type="NCBI Taxonomy" id="22666"/>
    <lineage>
        <taxon>Eukaryota</taxon>
        <taxon>Viridiplantae</taxon>
        <taxon>Streptophyta</taxon>
        <taxon>Embryophyta</taxon>
        <taxon>Tracheophyta</taxon>
        <taxon>Spermatophyta</taxon>
        <taxon>Magnoliopsida</taxon>
        <taxon>eudicotyledons</taxon>
        <taxon>Gunneridae</taxon>
        <taxon>Pentapetalae</taxon>
        <taxon>rosids</taxon>
        <taxon>malvids</taxon>
        <taxon>Myrtales</taxon>
        <taxon>Lythraceae</taxon>
        <taxon>Trapa</taxon>
    </lineage>
</organism>
<dbReference type="GO" id="GO:0046622">
    <property type="term" value="P:positive regulation of organ growth"/>
    <property type="evidence" value="ECO:0007669"/>
    <property type="project" value="InterPro"/>
</dbReference>